<sequence>MSNQQIVLVIGASRGIGLALVEELAAAPNTLPIGTVRRPSPALDAISNVKVVALDLADDESISKAASALPELDTLIINAGMGQRDPVTSTSTADLATYLNVNVLGPHRAIRAFLPALRARKTRRIIAISSSSGCITQQALPGSIGLAGCYGTSKAALNMLMVQFHNELQGEEPRFTVVPIHPGWVATDMGNQPHLLALGSGGMPPATSAKAILKLVDGLTPEQSATFYRFDGEKMPW</sequence>
<comment type="caution">
    <text evidence="1">The sequence shown here is derived from an EMBL/GenBank/DDBJ whole genome shotgun (WGS) entry which is preliminary data.</text>
</comment>
<dbReference type="EMBL" id="JARIHO010000091">
    <property type="protein sequence ID" value="KAJ7306803.1"/>
    <property type="molecule type" value="Genomic_DNA"/>
</dbReference>
<dbReference type="PANTHER" id="PTHR45458">
    <property type="entry name" value="SHORT-CHAIN DEHYDROGENASE/REDUCTASE SDR"/>
    <property type="match status" value="1"/>
</dbReference>
<dbReference type="AlphaFoldDB" id="A0AAD6Z4I6"/>
<name>A0AAD6Z4I6_9AGAR</name>
<dbReference type="Pfam" id="PF00106">
    <property type="entry name" value="adh_short"/>
    <property type="match status" value="1"/>
</dbReference>
<dbReference type="GO" id="GO:0016616">
    <property type="term" value="F:oxidoreductase activity, acting on the CH-OH group of donors, NAD or NADP as acceptor"/>
    <property type="evidence" value="ECO:0007669"/>
    <property type="project" value="TreeGrafter"/>
</dbReference>
<dbReference type="Gene3D" id="3.40.50.720">
    <property type="entry name" value="NAD(P)-binding Rossmann-like Domain"/>
    <property type="match status" value="1"/>
</dbReference>
<protein>
    <submittedName>
        <fullName evidence="1">Uncharacterized protein</fullName>
    </submittedName>
</protein>
<dbReference type="Proteomes" id="UP001218218">
    <property type="component" value="Unassembled WGS sequence"/>
</dbReference>
<gene>
    <name evidence="1" type="ORF">DFH08DRAFT_901773</name>
</gene>
<dbReference type="PANTHER" id="PTHR45458:SF1">
    <property type="entry name" value="SHORT CHAIN DEHYDROGENASE"/>
    <property type="match status" value="1"/>
</dbReference>
<dbReference type="InterPro" id="IPR052184">
    <property type="entry name" value="SDR_enzymes"/>
</dbReference>
<dbReference type="PRINTS" id="PR00081">
    <property type="entry name" value="GDHRDH"/>
</dbReference>
<dbReference type="InterPro" id="IPR036291">
    <property type="entry name" value="NAD(P)-bd_dom_sf"/>
</dbReference>
<reference evidence="1" key="1">
    <citation type="submission" date="2023-03" db="EMBL/GenBank/DDBJ databases">
        <title>Massive genome expansion in bonnet fungi (Mycena s.s.) driven by repeated elements and novel gene families across ecological guilds.</title>
        <authorList>
            <consortium name="Lawrence Berkeley National Laboratory"/>
            <person name="Harder C.B."/>
            <person name="Miyauchi S."/>
            <person name="Viragh M."/>
            <person name="Kuo A."/>
            <person name="Thoen E."/>
            <person name="Andreopoulos B."/>
            <person name="Lu D."/>
            <person name="Skrede I."/>
            <person name="Drula E."/>
            <person name="Henrissat B."/>
            <person name="Morin E."/>
            <person name="Kohler A."/>
            <person name="Barry K."/>
            <person name="LaButti K."/>
            <person name="Morin E."/>
            <person name="Salamov A."/>
            <person name="Lipzen A."/>
            <person name="Mereny Z."/>
            <person name="Hegedus B."/>
            <person name="Baldrian P."/>
            <person name="Stursova M."/>
            <person name="Weitz H."/>
            <person name="Taylor A."/>
            <person name="Grigoriev I.V."/>
            <person name="Nagy L.G."/>
            <person name="Martin F."/>
            <person name="Kauserud H."/>
        </authorList>
    </citation>
    <scope>NUCLEOTIDE SEQUENCE</scope>
    <source>
        <strain evidence="1">CBHHK002</strain>
    </source>
</reference>
<dbReference type="SUPFAM" id="SSF51735">
    <property type="entry name" value="NAD(P)-binding Rossmann-fold domains"/>
    <property type="match status" value="1"/>
</dbReference>
<keyword evidence="2" id="KW-1185">Reference proteome</keyword>
<organism evidence="1 2">
    <name type="scientific">Mycena albidolilacea</name>
    <dbReference type="NCBI Taxonomy" id="1033008"/>
    <lineage>
        <taxon>Eukaryota</taxon>
        <taxon>Fungi</taxon>
        <taxon>Dikarya</taxon>
        <taxon>Basidiomycota</taxon>
        <taxon>Agaricomycotina</taxon>
        <taxon>Agaricomycetes</taxon>
        <taxon>Agaricomycetidae</taxon>
        <taxon>Agaricales</taxon>
        <taxon>Marasmiineae</taxon>
        <taxon>Mycenaceae</taxon>
        <taxon>Mycena</taxon>
    </lineage>
</organism>
<evidence type="ECO:0000313" key="2">
    <source>
        <dbReference type="Proteomes" id="UP001218218"/>
    </source>
</evidence>
<dbReference type="CDD" id="cd05325">
    <property type="entry name" value="carb_red_sniffer_like_SDR_c"/>
    <property type="match status" value="1"/>
</dbReference>
<evidence type="ECO:0000313" key="1">
    <source>
        <dbReference type="EMBL" id="KAJ7306803.1"/>
    </source>
</evidence>
<accession>A0AAD6Z4I6</accession>
<dbReference type="InterPro" id="IPR002347">
    <property type="entry name" value="SDR_fam"/>
</dbReference>
<proteinExistence type="predicted"/>